<feature type="domain" description="Glycosyl transferase family 1" evidence="1">
    <location>
        <begin position="191"/>
        <end position="331"/>
    </location>
</feature>
<dbReference type="PANTHER" id="PTHR12526">
    <property type="entry name" value="GLYCOSYLTRANSFERASE"/>
    <property type="match status" value="1"/>
</dbReference>
<sequence length="363" mass="41215">MKKAVFIINSLQNGGAERVVVTQANYLQKKGVAVTIICIHRGIQYELHPEISVVYLCDDTEISGLSYFTRAVGLVRKLNRELGRIMKDGDVSLLTSNLLFTDLIVRLSGYSDKALYVLHAHQDIVPFSHSFLYKMFIRWLYGKRQVIGVSTSVADEMINVYHLKPDTVKTVLNPINFEEADRLKTEKPGFTEPYILFCGRLTGVKHPERVIQAFCAGSFQEKYSLVILGIGELENELKTMAVSYGVGGKVYFRGWEKNVYKWMANADLLLLTSDTEGLSMVVIEALYCKCPVVSVRNSGTEKVMRGELKKYLCDSSVEGIVEKMKEGLRNYPEILPNYTEPYSVDRNVKSYFELYKEWNDSSV</sequence>
<gene>
    <name evidence="3" type="ORF">LKD70_12950</name>
</gene>
<feature type="domain" description="Glycosyltransferase subfamily 4-like N-terminal" evidence="2">
    <location>
        <begin position="14"/>
        <end position="178"/>
    </location>
</feature>
<evidence type="ECO:0000313" key="3">
    <source>
        <dbReference type="EMBL" id="MCC2255313.1"/>
    </source>
</evidence>
<dbReference type="InterPro" id="IPR028098">
    <property type="entry name" value="Glyco_trans_4-like_N"/>
</dbReference>
<evidence type="ECO:0000313" key="4">
    <source>
        <dbReference type="Proteomes" id="UP001198151"/>
    </source>
</evidence>
<reference evidence="3 4" key="1">
    <citation type="submission" date="2021-10" db="EMBL/GenBank/DDBJ databases">
        <title>Anaerobic single-cell dispensing facilitates the cultivation of human gut bacteria.</title>
        <authorList>
            <person name="Afrizal A."/>
        </authorList>
    </citation>
    <scope>NUCLEOTIDE SEQUENCE [LARGE SCALE GENOMIC DNA]</scope>
    <source>
        <strain evidence="3 4">CLA-AA-H200</strain>
    </source>
</reference>
<organism evidence="3 4">
    <name type="scientific">Ruminococcus turbiniformis</name>
    <dbReference type="NCBI Taxonomy" id="2881258"/>
    <lineage>
        <taxon>Bacteria</taxon>
        <taxon>Bacillati</taxon>
        <taxon>Bacillota</taxon>
        <taxon>Clostridia</taxon>
        <taxon>Eubacteriales</taxon>
        <taxon>Oscillospiraceae</taxon>
        <taxon>Ruminococcus</taxon>
    </lineage>
</organism>
<keyword evidence="4" id="KW-1185">Reference proteome</keyword>
<dbReference type="Pfam" id="PF00534">
    <property type="entry name" value="Glycos_transf_1"/>
    <property type="match status" value="1"/>
</dbReference>
<name>A0ABS8G144_9FIRM</name>
<dbReference type="InterPro" id="IPR001296">
    <property type="entry name" value="Glyco_trans_1"/>
</dbReference>
<dbReference type="Gene3D" id="3.40.50.2000">
    <property type="entry name" value="Glycogen Phosphorylase B"/>
    <property type="match status" value="2"/>
</dbReference>
<evidence type="ECO:0000259" key="2">
    <source>
        <dbReference type="Pfam" id="PF13439"/>
    </source>
</evidence>
<dbReference type="EMBL" id="JAJEQX010000025">
    <property type="protein sequence ID" value="MCC2255313.1"/>
    <property type="molecule type" value="Genomic_DNA"/>
</dbReference>
<dbReference type="Pfam" id="PF13439">
    <property type="entry name" value="Glyco_transf_4"/>
    <property type="match status" value="1"/>
</dbReference>
<evidence type="ECO:0000259" key="1">
    <source>
        <dbReference type="Pfam" id="PF00534"/>
    </source>
</evidence>
<proteinExistence type="predicted"/>
<dbReference type="RefSeq" id="WP_227708388.1">
    <property type="nucleotide sequence ID" value="NZ_JAJEQX010000025.1"/>
</dbReference>
<dbReference type="CDD" id="cd03811">
    <property type="entry name" value="GT4_GT28_WabH-like"/>
    <property type="match status" value="1"/>
</dbReference>
<dbReference type="PANTHER" id="PTHR12526:SF618">
    <property type="entry name" value="GLYCOSYLTRANSFERASE, FAMILY 4"/>
    <property type="match status" value="1"/>
</dbReference>
<protein>
    <submittedName>
        <fullName evidence="3">Glycosyltransferase</fullName>
    </submittedName>
</protein>
<accession>A0ABS8G144</accession>
<dbReference type="SUPFAM" id="SSF53756">
    <property type="entry name" value="UDP-Glycosyltransferase/glycogen phosphorylase"/>
    <property type="match status" value="1"/>
</dbReference>
<dbReference type="Proteomes" id="UP001198151">
    <property type="component" value="Unassembled WGS sequence"/>
</dbReference>
<comment type="caution">
    <text evidence="3">The sequence shown here is derived from an EMBL/GenBank/DDBJ whole genome shotgun (WGS) entry which is preliminary data.</text>
</comment>